<dbReference type="InterPro" id="IPR012495">
    <property type="entry name" value="TadE-like_dom"/>
</dbReference>
<reference evidence="2 3" key="1">
    <citation type="journal article" date="2018" name="Sci. Adv.">
        <title>Multi-heme cytochromes provide a pathway for survival in energy-limited environments.</title>
        <authorList>
            <person name="Deng X."/>
            <person name="Dohmae N."/>
            <person name="Nealson K.H."/>
            <person name="Hashimoto K."/>
            <person name="Okamoto A."/>
        </authorList>
    </citation>
    <scope>NUCLEOTIDE SEQUENCE [LARGE SCALE GENOMIC DNA]</scope>
    <source>
        <strain evidence="2 3">IS5</strain>
    </source>
</reference>
<dbReference type="Pfam" id="PF07811">
    <property type="entry name" value="TadE"/>
    <property type="match status" value="1"/>
</dbReference>
<evidence type="ECO:0000259" key="1">
    <source>
        <dbReference type="Pfam" id="PF07811"/>
    </source>
</evidence>
<gene>
    <name evidence="2" type="ORF">DFE_1402</name>
</gene>
<organism evidence="2 3">
    <name type="scientific">Desulfovibrio ferrophilus</name>
    <dbReference type="NCBI Taxonomy" id="241368"/>
    <lineage>
        <taxon>Bacteria</taxon>
        <taxon>Pseudomonadati</taxon>
        <taxon>Thermodesulfobacteriota</taxon>
        <taxon>Desulfovibrionia</taxon>
        <taxon>Desulfovibrionales</taxon>
        <taxon>Desulfovibrionaceae</taxon>
        <taxon>Desulfovibrio</taxon>
    </lineage>
</organism>
<dbReference type="EMBL" id="AP017378">
    <property type="protein sequence ID" value="BBD08128.1"/>
    <property type="molecule type" value="Genomic_DNA"/>
</dbReference>
<evidence type="ECO:0000313" key="3">
    <source>
        <dbReference type="Proteomes" id="UP000269883"/>
    </source>
</evidence>
<protein>
    <submittedName>
        <fullName evidence="2">TadE family protein</fullName>
    </submittedName>
</protein>
<keyword evidence="3" id="KW-1185">Reference proteome</keyword>
<dbReference type="RefSeq" id="WP_232034894.1">
    <property type="nucleotide sequence ID" value="NZ_AP017378.1"/>
</dbReference>
<feature type="domain" description="TadE-like" evidence="1">
    <location>
        <begin position="17"/>
        <end position="59"/>
    </location>
</feature>
<dbReference type="AlphaFoldDB" id="A0A2Z6AY29"/>
<proteinExistence type="predicted"/>
<sequence length="135" mass="13867">MTGGIAMLRKLIGSNRGVSALEAALLLPVLAGLLYVVVEGAGALITYSSLSEASSVAARQVLMTGESSHIPDLVNALLPDLDPSDIVTTVTFEDAGSTVTVEVTYDYQTQLGGNPLSDTSSDLLTLVASTSMPVP</sequence>
<accession>A0A2Z6AY29</accession>
<evidence type="ECO:0000313" key="2">
    <source>
        <dbReference type="EMBL" id="BBD08128.1"/>
    </source>
</evidence>
<dbReference type="KEGG" id="dfl:DFE_1402"/>
<dbReference type="Proteomes" id="UP000269883">
    <property type="component" value="Chromosome"/>
</dbReference>
<name>A0A2Z6AY29_9BACT</name>